<evidence type="ECO:0000313" key="2">
    <source>
        <dbReference type="EMBL" id="AFA40328.1"/>
    </source>
</evidence>
<name>H6QBH7_PYROT</name>
<proteinExistence type="predicted"/>
<feature type="transmembrane region" description="Helical" evidence="1">
    <location>
        <begin position="62"/>
        <end position="84"/>
    </location>
</feature>
<dbReference type="Proteomes" id="UP000009062">
    <property type="component" value="Chromosome"/>
</dbReference>
<keyword evidence="1" id="KW-0472">Membrane</keyword>
<feature type="transmembrane region" description="Helical" evidence="1">
    <location>
        <begin position="6"/>
        <end position="28"/>
    </location>
</feature>
<dbReference type="AlphaFoldDB" id="H6QBH7"/>
<dbReference type="KEGG" id="pog:Pogu_2301"/>
<gene>
    <name evidence="2" type="ordered locus">Pogu_2301</name>
</gene>
<accession>H6QBH7</accession>
<organism evidence="2 3">
    <name type="scientific">Pyrobaculum oguniense (strain DSM 13380 / JCM 10595 / TE7)</name>
    <dbReference type="NCBI Taxonomy" id="698757"/>
    <lineage>
        <taxon>Archaea</taxon>
        <taxon>Thermoproteota</taxon>
        <taxon>Thermoprotei</taxon>
        <taxon>Thermoproteales</taxon>
        <taxon>Thermoproteaceae</taxon>
        <taxon>Pyrobaculum</taxon>
    </lineage>
</organism>
<sequence>MDKFDVAVGLAVLVFVSLMLHGFWSVVFNGAVCGVLLGYALLGVVVGGALLLGRWYKQLETVGIGLALLYLLAMWISFLSPGTLQYC</sequence>
<reference evidence="2 3" key="1">
    <citation type="journal article" date="2012" name="Stand. Genomic Sci.">
        <title>Complete genome sequence of Pyrobaculum oguniense.</title>
        <authorList>
            <person name="Bernick D.L."/>
            <person name="Karplus K."/>
            <person name="Lui L.M."/>
            <person name="Coker J.K."/>
            <person name="Murphy J.N."/>
            <person name="Chan P.P."/>
            <person name="Cozen A.E."/>
            <person name="Lowe T.M."/>
        </authorList>
    </citation>
    <scope>NUCLEOTIDE SEQUENCE [LARGE SCALE GENOMIC DNA]</scope>
    <source>
        <strain evidence="2 3">TE7</strain>
    </source>
</reference>
<feature type="transmembrane region" description="Helical" evidence="1">
    <location>
        <begin position="35"/>
        <end position="56"/>
    </location>
</feature>
<dbReference type="EMBL" id="CP003316">
    <property type="protein sequence ID" value="AFA40328.1"/>
    <property type="molecule type" value="Genomic_DNA"/>
</dbReference>
<dbReference type="HOGENOM" id="CLU_2476140_0_0_2"/>
<keyword evidence="3" id="KW-1185">Reference proteome</keyword>
<evidence type="ECO:0000256" key="1">
    <source>
        <dbReference type="SAM" id="Phobius"/>
    </source>
</evidence>
<dbReference type="eggNOG" id="arCOG07010">
    <property type="taxonomic scope" value="Archaea"/>
</dbReference>
<evidence type="ECO:0000313" key="3">
    <source>
        <dbReference type="Proteomes" id="UP000009062"/>
    </source>
</evidence>
<protein>
    <submittedName>
        <fullName evidence="2">Uncharacterized protein</fullName>
    </submittedName>
</protein>
<keyword evidence="1" id="KW-1133">Transmembrane helix</keyword>
<keyword evidence="1" id="KW-0812">Transmembrane</keyword>
<dbReference type="STRING" id="698757.Pogu_2301"/>